<proteinExistence type="predicted"/>
<dbReference type="InterPro" id="IPR050641">
    <property type="entry name" value="RIFMO-like"/>
</dbReference>
<dbReference type="PANTHER" id="PTHR43004:SF19">
    <property type="entry name" value="BINDING MONOOXYGENASE, PUTATIVE (JCVI)-RELATED"/>
    <property type="match status" value="1"/>
</dbReference>
<dbReference type="SUPFAM" id="SSF51905">
    <property type="entry name" value="FAD/NAD(P)-binding domain"/>
    <property type="match status" value="1"/>
</dbReference>
<keyword evidence="8" id="KW-1185">Reference proteome</keyword>
<dbReference type="PRINTS" id="PR00420">
    <property type="entry name" value="RNGMNOXGNASE"/>
</dbReference>
<keyword evidence="5" id="KW-0560">Oxidoreductase</keyword>
<sequence length="381" mass="41699">MGEYFHASVSEGEFDLAIIGGGPTGLLSAVLAEQLGVSVCILDAKPGPLELGRADALNARTQQYLEVVGILDDLLAKGIKCNTSSTFAEGDFKSRQSHWWTSLEHCLHRNFLMIGQPEVEQVLLSRLKAPIRYGEKVVSISETESSVSVTTDLGQTIRSKYAIAAEGARSTIRNALGIDFAGTKPEMVWAVLDTFIDTDFPVCSEIITFQLNGQSRVSWIPRERGMARFYVLLDGPITQEKAENSIREHLAPHKVDFVKTEWFSTFDVKERIADTFVSKQATGRIILAGDAAHVHSVNGGQGLNTGVADAFALSWRVATAIKSTSLTPEGALKLIRSYDTERRKVAQEVIDVAARLVRDTQHTAKQYVATIEKNAGYITGQ</sequence>
<evidence type="ECO:0000256" key="5">
    <source>
        <dbReference type="ARBA" id="ARBA00023002"/>
    </source>
</evidence>
<dbReference type="KEGG" id="ela:UCREL1_9311"/>
<dbReference type="InterPro" id="IPR036188">
    <property type="entry name" value="FAD/NAD-bd_sf"/>
</dbReference>
<feature type="domain" description="FAD-binding" evidence="6">
    <location>
        <begin position="15"/>
        <end position="352"/>
    </location>
</feature>
<comment type="pathway">
    <text evidence="2">Secondary metabolite biosynthesis.</text>
</comment>
<evidence type="ECO:0000313" key="7">
    <source>
        <dbReference type="EMBL" id="EMR63734.1"/>
    </source>
</evidence>
<dbReference type="Pfam" id="PF01494">
    <property type="entry name" value="FAD_binding_3"/>
    <property type="match status" value="1"/>
</dbReference>
<dbReference type="Gene3D" id="3.50.50.60">
    <property type="entry name" value="FAD/NAD(P)-binding domain"/>
    <property type="match status" value="1"/>
</dbReference>
<reference evidence="8" key="1">
    <citation type="journal article" date="2013" name="Genome Announc.">
        <title>Draft genome sequence of the grapevine dieback fungus Eutypa lata UCR-EL1.</title>
        <authorList>
            <person name="Blanco-Ulate B."/>
            <person name="Rolshausen P.E."/>
            <person name="Cantu D."/>
        </authorList>
    </citation>
    <scope>NUCLEOTIDE SEQUENCE [LARGE SCALE GENOMIC DNA]</scope>
    <source>
        <strain evidence="8">UCR-EL1</strain>
    </source>
</reference>
<gene>
    <name evidence="7" type="ORF">UCREL1_9311</name>
</gene>
<evidence type="ECO:0000256" key="1">
    <source>
        <dbReference type="ARBA" id="ARBA00001974"/>
    </source>
</evidence>
<keyword evidence="3" id="KW-0285">Flavoprotein</keyword>
<evidence type="ECO:0000256" key="2">
    <source>
        <dbReference type="ARBA" id="ARBA00005179"/>
    </source>
</evidence>
<dbReference type="HOGENOM" id="CLU_009665_20_4_1"/>
<organism evidence="7 8">
    <name type="scientific">Eutypa lata (strain UCR-EL1)</name>
    <name type="common">Grapevine dieback disease fungus</name>
    <name type="synonym">Eutypa armeniacae</name>
    <dbReference type="NCBI Taxonomy" id="1287681"/>
    <lineage>
        <taxon>Eukaryota</taxon>
        <taxon>Fungi</taxon>
        <taxon>Dikarya</taxon>
        <taxon>Ascomycota</taxon>
        <taxon>Pezizomycotina</taxon>
        <taxon>Sordariomycetes</taxon>
        <taxon>Xylariomycetidae</taxon>
        <taxon>Xylariales</taxon>
        <taxon>Diatrypaceae</taxon>
        <taxon>Eutypa</taxon>
    </lineage>
</organism>
<evidence type="ECO:0000259" key="6">
    <source>
        <dbReference type="Pfam" id="PF01494"/>
    </source>
</evidence>
<dbReference type="eggNOG" id="KOG3855">
    <property type="taxonomic scope" value="Eukaryota"/>
</dbReference>
<protein>
    <submittedName>
        <fullName evidence="7">Putative fad monooxygenase protein</fullName>
    </submittedName>
</protein>
<name>M7SC05_EUTLA</name>
<accession>M7SC05</accession>
<dbReference type="AlphaFoldDB" id="M7SC05"/>
<dbReference type="Gene3D" id="3.30.9.10">
    <property type="entry name" value="D-Amino Acid Oxidase, subunit A, domain 2"/>
    <property type="match status" value="1"/>
</dbReference>
<comment type="cofactor">
    <cofactor evidence="1">
        <name>FAD</name>
        <dbReference type="ChEBI" id="CHEBI:57692"/>
    </cofactor>
</comment>
<keyword evidence="7" id="KW-0503">Monooxygenase</keyword>
<dbReference type="Proteomes" id="UP000012174">
    <property type="component" value="Unassembled WGS sequence"/>
</dbReference>
<dbReference type="OMA" id="FHSDERQ"/>
<dbReference type="SUPFAM" id="SSF54373">
    <property type="entry name" value="FAD-linked reductases, C-terminal domain"/>
    <property type="match status" value="1"/>
</dbReference>
<evidence type="ECO:0000256" key="3">
    <source>
        <dbReference type="ARBA" id="ARBA00022630"/>
    </source>
</evidence>
<evidence type="ECO:0000256" key="4">
    <source>
        <dbReference type="ARBA" id="ARBA00022827"/>
    </source>
</evidence>
<dbReference type="EMBL" id="KB707180">
    <property type="protein sequence ID" value="EMR63734.1"/>
    <property type="molecule type" value="Genomic_DNA"/>
</dbReference>
<dbReference type="GO" id="GO:0071949">
    <property type="term" value="F:FAD binding"/>
    <property type="evidence" value="ECO:0007669"/>
    <property type="project" value="InterPro"/>
</dbReference>
<dbReference type="PANTHER" id="PTHR43004">
    <property type="entry name" value="TRK SYSTEM POTASSIUM UPTAKE PROTEIN"/>
    <property type="match status" value="1"/>
</dbReference>
<keyword evidence="4" id="KW-0274">FAD</keyword>
<dbReference type="InterPro" id="IPR002938">
    <property type="entry name" value="FAD-bd"/>
</dbReference>
<dbReference type="GO" id="GO:0016709">
    <property type="term" value="F:oxidoreductase activity, acting on paired donors, with incorporation or reduction of molecular oxygen, NAD(P)H as one donor, and incorporation of one atom of oxygen"/>
    <property type="evidence" value="ECO:0007669"/>
    <property type="project" value="UniProtKB-ARBA"/>
</dbReference>
<evidence type="ECO:0000313" key="8">
    <source>
        <dbReference type="Proteomes" id="UP000012174"/>
    </source>
</evidence>
<dbReference type="OrthoDB" id="1716816at2759"/>